<dbReference type="InterPro" id="IPR001626">
    <property type="entry name" value="ABC_TroCD"/>
</dbReference>
<dbReference type="EMBL" id="CP010904">
    <property type="protein sequence ID" value="AKJ63578.1"/>
    <property type="molecule type" value="Genomic_DNA"/>
</dbReference>
<evidence type="ECO:0000313" key="8">
    <source>
        <dbReference type="EMBL" id="AKJ63578.1"/>
    </source>
</evidence>
<comment type="similarity">
    <text evidence="2 6">Belongs to the ABC-3 integral membrane protein family.</text>
</comment>
<dbReference type="PANTHER" id="PTHR30477">
    <property type="entry name" value="ABC-TRANSPORTER METAL-BINDING PROTEIN"/>
    <property type="match status" value="1"/>
</dbReference>
<dbReference type="Pfam" id="PF00950">
    <property type="entry name" value="ABC-3"/>
    <property type="match status" value="1"/>
</dbReference>
<dbReference type="STRING" id="1307763.L21SP4_00297"/>
<name>A0A0G3EBB0_9BACT</name>
<reference evidence="8 9" key="2">
    <citation type="journal article" date="2016" name="ISME J.">
        <title>Characterization of the first cultured representative of Verrucomicrobia subdivision 5 indicates the proposal of a novel phylum.</title>
        <authorList>
            <person name="Spring S."/>
            <person name="Bunk B."/>
            <person name="Sproer C."/>
            <person name="Schumann P."/>
            <person name="Rohde M."/>
            <person name="Tindall B.J."/>
            <person name="Klenk H.P."/>
        </authorList>
    </citation>
    <scope>NUCLEOTIDE SEQUENCE [LARGE SCALE GENOMIC DNA]</scope>
    <source>
        <strain evidence="8 9">L21-Fru-AB</strain>
    </source>
</reference>
<feature type="transmembrane region" description="Helical" evidence="7">
    <location>
        <begin position="106"/>
        <end position="126"/>
    </location>
</feature>
<comment type="subcellular location">
    <subcellularLocation>
        <location evidence="6">Cell membrane</location>
        <topology evidence="6">Multi-pass membrane protein</topology>
    </subcellularLocation>
    <subcellularLocation>
        <location evidence="1">Membrane</location>
        <topology evidence="1">Multi-pass membrane protein</topology>
    </subcellularLocation>
</comment>
<dbReference type="GO" id="GO:0043190">
    <property type="term" value="C:ATP-binding cassette (ABC) transporter complex"/>
    <property type="evidence" value="ECO:0007669"/>
    <property type="project" value="InterPro"/>
</dbReference>
<evidence type="ECO:0000256" key="5">
    <source>
        <dbReference type="ARBA" id="ARBA00023136"/>
    </source>
</evidence>
<evidence type="ECO:0000256" key="4">
    <source>
        <dbReference type="ARBA" id="ARBA00022989"/>
    </source>
</evidence>
<accession>A0A0G3EBB0</accession>
<dbReference type="GO" id="GO:0010043">
    <property type="term" value="P:response to zinc ion"/>
    <property type="evidence" value="ECO:0007669"/>
    <property type="project" value="TreeGrafter"/>
</dbReference>
<keyword evidence="9" id="KW-1185">Reference proteome</keyword>
<keyword evidence="4 7" id="KW-1133">Transmembrane helix</keyword>
<evidence type="ECO:0000256" key="7">
    <source>
        <dbReference type="SAM" id="Phobius"/>
    </source>
</evidence>
<dbReference type="OrthoDB" id="9798540at2"/>
<feature type="transmembrane region" description="Helical" evidence="7">
    <location>
        <begin position="20"/>
        <end position="39"/>
    </location>
</feature>
<feature type="transmembrane region" description="Helical" evidence="7">
    <location>
        <begin position="46"/>
        <end position="65"/>
    </location>
</feature>
<sequence length="282" mass="29939">METWIDILTAPDTAFLRRALWAGLLAAPAFGVTGSYVVARRLSGMAGSIAHCILGGIGLALFLQAREIAPWFTPAVGSLVSALAAALILGVVSLRSREREDTVIGALWALGMSAGLLFIAHTPGYIDPMRYLFGDILMVSPNQLRGIAALDGIILLPAVLLYPRFLAVCFDEEFARVRGLKVEGYYLLLLALAALTIVQLVQVVGIVMVIALLTVPAATAGFFVTRLWQMMLGATLYCGAAVVAGLLLAYRLNWPAGPAIILTAGTVYLALLAVRSLTGNQK</sequence>
<feature type="transmembrane region" description="Helical" evidence="7">
    <location>
        <begin position="146"/>
        <end position="170"/>
    </location>
</feature>
<keyword evidence="6" id="KW-0813">Transport</keyword>
<gene>
    <name evidence="8" type="primary">znuB</name>
    <name evidence="8" type="ORF">L21SP4_00297</name>
</gene>
<dbReference type="CDD" id="cd06550">
    <property type="entry name" value="TM_ABC_iron-siderophores_like"/>
    <property type="match status" value="1"/>
</dbReference>
<evidence type="ECO:0000313" key="9">
    <source>
        <dbReference type="Proteomes" id="UP000035268"/>
    </source>
</evidence>
<dbReference type="Proteomes" id="UP000035268">
    <property type="component" value="Chromosome"/>
</dbReference>
<reference evidence="9" key="1">
    <citation type="submission" date="2015-02" db="EMBL/GenBank/DDBJ databases">
        <title>Description and complete genome sequence of the first cultured representative of the subdivision 5 of the Verrucomicrobia phylum.</title>
        <authorList>
            <person name="Spring S."/>
            <person name="Bunk B."/>
            <person name="Sproer C."/>
            <person name="Klenk H.-P."/>
        </authorList>
    </citation>
    <scope>NUCLEOTIDE SEQUENCE [LARGE SCALE GENOMIC DNA]</scope>
    <source>
        <strain evidence="9">L21-Fru-AB</strain>
    </source>
</reference>
<evidence type="ECO:0000256" key="3">
    <source>
        <dbReference type="ARBA" id="ARBA00022692"/>
    </source>
</evidence>
<protein>
    <submittedName>
        <fullName evidence="8">High-affinity zinc uptake system membrane protein</fullName>
    </submittedName>
</protein>
<dbReference type="PANTHER" id="PTHR30477:SF18">
    <property type="entry name" value="METAL TRANSPORT SYSTEM MEMBRANE PROTEIN CT_417-RELATED"/>
    <property type="match status" value="1"/>
</dbReference>
<feature type="transmembrane region" description="Helical" evidence="7">
    <location>
        <begin position="71"/>
        <end position="94"/>
    </location>
</feature>
<dbReference type="SUPFAM" id="SSF81345">
    <property type="entry name" value="ABC transporter involved in vitamin B12 uptake, BtuC"/>
    <property type="match status" value="1"/>
</dbReference>
<proteinExistence type="inferred from homology"/>
<keyword evidence="5 7" id="KW-0472">Membrane</keyword>
<dbReference type="InterPro" id="IPR037294">
    <property type="entry name" value="ABC_BtuC-like"/>
</dbReference>
<evidence type="ECO:0000256" key="1">
    <source>
        <dbReference type="ARBA" id="ARBA00004141"/>
    </source>
</evidence>
<evidence type="ECO:0000256" key="6">
    <source>
        <dbReference type="RuleBase" id="RU003943"/>
    </source>
</evidence>
<dbReference type="Gene3D" id="1.10.3470.10">
    <property type="entry name" value="ABC transporter involved in vitamin B12 uptake, BtuC"/>
    <property type="match status" value="1"/>
</dbReference>
<keyword evidence="3 6" id="KW-0812">Transmembrane</keyword>
<dbReference type="AlphaFoldDB" id="A0A0G3EBB0"/>
<feature type="transmembrane region" description="Helical" evidence="7">
    <location>
        <begin position="256"/>
        <end position="274"/>
    </location>
</feature>
<dbReference type="KEGG" id="vbl:L21SP4_00297"/>
<dbReference type="GO" id="GO:0055085">
    <property type="term" value="P:transmembrane transport"/>
    <property type="evidence" value="ECO:0007669"/>
    <property type="project" value="InterPro"/>
</dbReference>
<feature type="transmembrane region" description="Helical" evidence="7">
    <location>
        <begin position="231"/>
        <end position="250"/>
    </location>
</feature>
<feature type="transmembrane region" description="Helical" evidence="7">
    <location>
        <begin position="182"/>
        <end position="200"/>
    </location>
</feature>
<evidence type="ECO:0000256" key="2">
    <source>
        <dbReference type="ARBA" id="ARBA00008034"/>
    </source>
</evidence>
<organism evidence="8 9">
    <name type="scientific">Kiritimatiella glycovorans</name>
    <dbReference type="NCBI Taxonomy" id="1307763"/>
    <lineage>
        <taxon>Bacteria</taxon>
        <taxon>Pseudomonadati</taxon>
        <taxon>Kiritimatiellota</taxon>
        <taxon>Kiritimatiellia</taxon>
        <taxon>Kiritimatiellales</taxon>
        <taxon>Kiritimatiellaceae</taxon>
        <taxon>Kiritimatiella</taxon>
    </lineage>
</organism>
<dbReference type="PATRIC" id="fig|1609981.3.peg.311"/>